<feature type="coiled-coil region" evidence="5">
    <location>
        <begin position="171"/>
        <end position="212"/>
    </location>
</feature>
<dbReference type="AlphaFoldDB" id="A0A8S3WX31"/>
<evidence type="ECO:0000256" key="1">
    <source>
        <dbReference type="ARBA" id="ARBA00022723"/>
    </source>
</evidence>
<accession>A0A8S3WX31</accession>
<name>A0A8S3WX31_PARAO</name>
<evidence type="ECO:0000256" key="2">
    <source>
        <dbReference type="ARBA" id="ARBA00022771"/>
    </source>
</evidence>
<dbReference type="CDD" id="cd15489">
    <property type="entry name" value="PHD_SF"/>
    <property type="match status" value="1"/>
</dbReference>
<dbReference type="PANTHER" id="PTHR11505">
    <property type="entry name" value="L1 TRANSPOSABLE ELEMENT-RELATED"/>
    <property type="match status" value="1"/>
</dbReference>
<dbReference type="InterPro" id="IPR019786">
    <property type="entry name" value="Zinc_finger_PHD-type_CS"/>
</dbReference>
<comment type="caution">
    <text evidence="7">The sequence shown here is derived from an EMBL/GenBank/DDBJ whole genome shotgun (WGS) entry which is preliminary data.</text>
</comment>
<dbReference type="InterPro" id="IPR057251">
    <property type="entry name" value="FP_C"/>
</dbReference>
<proteinExistence type="predicted"/>
<keyword evidence="5" id="KW-0175">Coiled coil</keyword>
<evidence type="ECO:0000256" key="5">
    <source>
        <dbReference type="SAM" id="Coils"/>
    </source>
</evidence>
<dbReference type="OrthoDB" id="7479742at2759"/>
<dbReference type="GO" id="GO:0008270">
    <property type="term" value="F:zinc ion binding"/>
    <property type="evidence" value="ECO:0007669"/>
    <property type="project" value="UniProtKB-KW"/>
</dbReference>
<sequence>MNCEACRNRITGEELLLCIKCMTHYHYICLNITQSYSKANLGELRRSWICPLCINVTRRKGNNCNTPVRKQLENMDESSMSCEDLTISENTVEISRPVMDTVENTPTSSGCTPAASITLDQFSRLLDLKLDTKLESFQASLIRTIRNEVSNQIAKLKTEFTVTTDFLAEEQRDVKAELKTLSDKVRKLEDENVQLQSELSQMNKTLQVLDKSSRNCNIEIQSVPEKRSENLLYGLMKLCEVINCPIAESDIKSIRRVAKMNPSSDRPRNIIATLHSEHHRDTIISAVRRFNKANKLCPLNSSHMGLASEKYNIYISEYLSAGCKAVHAAARQWTKINHYKFVWVKYGRVYVRKNEESPAILIRDTSYLSKLPPNNPV</sequence>
<keyword evidence="3" id="KW-0862">Zinc</keyword>
<organism evidence="7 8">
    <name type="scientific">Parnassius apollo</name>
    <name type="common">Apollo butterfly</name>
    <name type="synonym">Papilio apollo</name>
    <dbReference type="NCBI Taxonomy" id="110799"/>
    <lineage>
        <taxon>Eukaryota</taxon>
        <taxon>Metazoa</taxon>
        <taxon>Ecdysozoa</taxon>
        <taxon>Arthropoda</taxon>
        <taxon>Hexapoda</taxon>
        <taxon>Insecta</taxon>
        <taxon>Pterygota</taxon>
        <taxon>Neoptera</taxon>
        <taxon>Endopterygota</taxon>
        <taxon>Lepidoptera</taxon>
        <taxon>Glossata</taxon>
        <taxon>Ditrysia</taxon>
        <taxon>Papilionoidea</taxon>
        <taxon>Papilionidae</taxon>
        <taxon>Parnassiinae</taxon>
        <taxon>Parnassini</taxon>
        <taxon>Parnassius</taxon>
        <taxon>Parnassius</taxon>
    </lineage>
</organism>
<dbReference type="PROSITE" id="PS01359">
    <property type="entry name" value="ZF_PHD_1"/>
    <property type="match status" value="1"/>
</dbReference>
<evidence type="ECO:0000313" key="8">
    <source>
        <dbReference type="Proteomes" id="UP000691718"/>
    </source>
</evidence>
<evidence type="ECO:0000256" key="4">
    <source>
        <dbReference type="PROSITE-ProRule" id="PRU00146"/>
    </source>
</evidence>
<evidence type="ECO:0000313" key="7">
    <source>
        <dbReference type="EMBL" id="CAG4987499.1"/>
    </source>
</evidence>
<dbReference type="InterPro" id="IPR004244">
    <property type="entry name" value="Transposase_22"/>
</dbReference>
<keyword evidence="8" id="KW-1185">Reference proteome</keyword>
<dbReference type="SMART" id="SM00249">
    <property type="entry name" value="PHD"/>
    <property type="match status" value="1"/>
</dbReference>
<dbReference type="InterPro" id="IPR001965">
    <property type="entry name" value="Znf_PHD"/>
</dbReference>
<reference evidence="7" key="1">
    <citation type="submission" date="2021-04" db="EMBL/GenBank/DDBJ databases">
        <authorList>
            <person name="Tunstrom K."/>
        </authorList>
    </citation>
    <scope>NUCLEOTIDE SEQUENCE</scope>
</reference>
<dbReference type="Pfam" id="PF00628">
    <property type="entry name" value="PHD"/>
    <property type="match status" value="1"/>
</dbReference>
<dbReference type="Proteomes" id="UP000691718">
    <property type="component" value="Unassembled WGS sequence"/>
</dbReference>
<evidence type="ECO:0000259" key="6">
    <source>
        <dbReference type="PROSITE" id="PS50016"/>
    </source>
</evidence>
<feature type="domain" description="PHD-type" evidence="6">
    <location>
        <begin position="1"/>
        <end position="56"/>
    </location>
</feature>
<keyword evidence="1" id="KW-0479">Metal-binding</keyword>
<dbReference type="Pfam" id="PF25298">
    <property type="entry name" value="Baculo_FP_2nd"/>
    <property type="match status" value="1"/>
</dbReference>
<evidence type="ECO:0000256" key="3">
    <source>
        <dbReference type="ARBA" id="ARBA00022833"/>
    </source>
</evidence>
<gene>
    <name evidence="7" type="ORF">PAPOLLO_LOCUS11464</name>
</gene>
<dbReference type="InterPro" id="IPR019787">
    <property type="entry name" value="Znf_PHD-finger"/>
</dbReference>
<protein>
    <submittedName>
        <fullName evidence="7">(apollo) hypothetical protein</fullName>
    </submittedName>
</protein>
<dbReference type="EMBL" id="CAJQZP010000835">
    <property type="protein sequence ID" value="CAG4987499.1"/>
    <property type="molecule type" value="Genomic_DNA"/>
</dbReference>
<keyword evidence="2 4" id="KW-0863">Zinc-finger</keyword>
<dbReference type="PROSITE" id="PS50016">
    <property type="entry name" value="ZF_PHD_2"/>
    <property type="match status" value="1"/>
</dbReference>